<evidence type="ECO:0000313" key="2">
    <source>
        <dbReference type="EMBL" id="MRY14638.1"/>
    </source>
</evidence>
<protein>
    <submittedName>
        <fullName evidence="2">Nucleotidyltransferase domain-containing protein</fullName>
    </submittedName>
</protein>
<dbReference type="InterPro" id="IPR043519">
    <property type="entry name" value="NT_sf"/>
</dbReference>
<dbReference type="InterPro" id="IPR041633">
    <property type="entry name" value="Polbeta"/>
</dbReference>
<evidence type="ECO:0000259" key="1">
    <source>
        <dbReference type="Pfam" id="PF18765"/>
    </source>
</evidence>
<sequence length="105" mass="12252">MKQTQEYILSEIKKTLQIVAPSAKAMLFGSRARNDAREDSDWDILILIEKDKIRNEDFDSIAYPLIELGWNIGEMINPVLYTFSDWKKRSFTIFHKNVEEEGIAI</sequence>
<dbReference type="SUPFAM" id="SSF81301">
    <property type="entry name" value="Nucleotidyltransferase"/>
    <property type="match status" value="1"/>
</dbReference>
<dbReference type="CDD" id="cd05403">
    <property type="entry name" value="NT_KNTase_like"/>
    <property type="match status" value="1"/>
</dbReference>
<dbReference type="AlphaFoldDB" id="A0A6G1ZLJ3"/>
<dbReference type="PANTHER" id="PTHR33933:SF1">
    <property type="entry name" value="PROTEIN ADENYLYLTRANSFERASE MNTA-RELATED"/>
    <property type="match status" value="1"/>
</dbReference>
<dbReference type="RefSeq" id="WP_154278456.1">
    <property type="nucleotide sequence ID" value="NZ_AP031410.1"/>
</dbReference>
<feature type="domain" description="Polymerase beta nucleotidyltransferase" evidence="1">
    <location>
        <begin position="11"/>
        <end position="56"/>
    </location>
</feature>
<comment type="caution">
    <text evidence="2">The sequence shown here is derived from an EMBL/GenBank/DDBJ whole genome shotgun (WGS) entry which is preliminary data.</text>
</comment>
<dbReference type="Gene3D" id="3.30.460.10">
    <property type="entry name" value="Beta Polymerase, domain 2"/>
    <property type="match status" value="1"/>
</dbReference>
<keyword evidence="2" id="KW-0808">Transferase</keyword>
<dbReference type="Pfam" id="PF18765">
    <property type="entry name" value="Polbeta"/>
    <property type="match status" value="1"/>
</dbReference>
<name>A0A6G1ZLJ3_9BACT</name>
<reference evidence="2" key="1">
    <citation type="journal article" date="2019" name="Nat. Med.">
        <title>A library of human gut bacterial isolates paired with longitudinal multiomics data enables mechanistic microbiome research.</title>
        <authorList>
            <person name="Poyet M."/>
            <person name="Groussin M."/>
            <person name="Gibbons S.M."/>
            <person name="Avila-Pacheco J."/>
            <person name="Jiang X."/>
            <person name="Kearney S.M."/>
            <person name="Perrotta A.R."/>
            <person name="Berdy B."/>
            <person name="Zhao S."/>
            <person name="Lieberman T.D."/>
            <person name="Swanson P.K."/>
            <person name="Smith M."/>
            <person name="Roesemann S."/>
            <person name="Alexander J.E."/>
            <person name="Rich S.A."/>
            <person name="Livny J."/>
            <person name="Vlamakis H."/>
            <person name="Clish C."/>
            <person name="Bullock K."/>
            <person name="Deik A."/>
            <person name="Scott J."/>
            <person name="Pierce K.A."/>
            <person name="Xavier R.J."/>
            <person name="Alm E.J."/>
        </authorList>
    </citation>
    <scope>NUCLEOTIDE SEQUENCE</scope>
    <source>
        <strain evidence="2">BIOML-A4</strain>
    </source>
</reference>
<dbReference type="EMBL" id="WKLP01000058">
    <property type="protein sequence ID" value="MRY14638.1"/>
    <property type="molecule type" value="Genomic_DNA"/>
</dbReference>
<organism evidence="2">
    <name type="scientific">Parabacteroides goldsteinii</name>
    <dbReference type="NCBI Taxonomy" id="328812"/>
    <lineage>
        <taxon>Bacteria</taxon>
        <taxon>Pseudomonadati</taxon>
        <taxon>Bacteroidota</taxon>
        <taxon>Bacteroidia</taxon>
        <taxon>Bacteroidales</taxon>
        <taxon>Tannerellaceae</taxon>
        <taxon>Parabacteroides</taxon>
    </lineage>
</organism>
<dbReference type="InterPro" id="IPR052548">
    <property type="entry name" value="Type_VII_TA_antitoxin"/>
</dbReference>
<proteinExistence type="predicted"/>
<accession>A0A6G1ZLJ3</accession>
<dbReference type="GO" id="GO:0016740">
    <property type="term" value="F:transferase activity"/>
    <property type="evidence" value="ECO:0007669"/>
    <property type="project" value="UniProtKB-KW"/>
</dbReference>
<gene>
    <name evidence="2" type="ORF">GKE01_24730</name>
</gene>
<dbReference type="PANTHER" id="PTHR33933">
    <property type="entry name" value="NUCLEOTIDYLTRANSFERASE"/>
    <property type="match status" value="1"/>
</dbReference>